<sequence length="328" mass="36106">MPKNAGIKSRSRSTRKPLREVTNAAGKNEDYRAGDVALDHLRLVHSHVSSLIHQIDKLVVQALKLKVAGKKGRKDVEAFAHILSDMQSSLKPWAPRLQKALSIPLVESENQLEQSLPSKPVLAINVEKLKVADSPYQSMSGSLVSPSPLVSWRAGCTTESGRQLFMLTPLPRPKKISSELHESSKSVFQKITSNATVISGDKNDDLPEGLLKKKTPIEFSDIVATNDESTLECGFISPSKFVRRDCSTVVMTPCLKMSPPKSCVLLEPISELAHKTNYRTHKSTPFPAGVQNSSGSEDSESSSDQVLSVHHYTRKERRIIQFKSSLAC</sequence>
<dbReference type="AlphaFoldDB" id="A0AA88WM89"/>
<dbReference type="Proteomes" id="UP001188597">
    <property type="component" value="Unassembled WGS sequence"/>
</dbReference>
<name>A0AA88WM89_9ASTE</name>
<dbReference type="PANTHER" id="PTHR37238:SF1">
    <property type="entry name" value="OS05G0532500 PROTEIN"/>
    <property type="match status" value="1"/>
</dbReference>
<proteinExistence type="predicted"/>
<protein>
    <submittedName>
        <fullName evidence="2">Uncharacterized protein</fullName>
    </submittedName>
</protein>
<gene>
    <name evidence="2" type="ORF">RJ639_039888</name>
</gene>
<keyword evidence="3" id="KW-1185">Reference proteome</keyword>
<organism evidence="2 3">
    <name type="scientific">Escallonia herrerae</name>
    <dbReference type="NCBI Taxonomy" id="1293975"/>
    <lineage>
        <taxon>Eukaryota</taxon>
        <taxon>Viridiplantae</taxon>
        <taxon>Streptophyta</taxon>
        <taxon>Embryophyta</taxon>
        <taxon>Tracheophyta</taxon>
        <taxon>Spermatophyta</taxon>
        <taxon>Magnoliopsida</taxon>
        <taxon>eudicotyledons</taxon>
        <taxon>Gunneridae</taxon>
        <taxon>Pentapetalae</taxon>
        <taxon>asterids</taxon>
        <taxon>campanulids</taxon>
        <taxon>Escalloniales</taxon>
        <taxon>Escalloniaceae</taxon>
        <taxon>Escallonia</taxon>
    </lineage>
</organism>
<evidence type="ECO:0000256" key="1">
    <source>
        <dbReference type="SAM" id="MobiDB-lite"/>
    </source>
</evidence>
<evidence type="ECO:0000313" key="2">
    <source>
        <dbReference type="EMBL" id="KAK3028879.1"/>
    </source>
</evidence>
<dbReference type="EMBL" id="JAVXUP010000399">
    <property type="protein sequence ID" value="KAK3028879.1"/>
    <property type="molecule type" value="Genomic_DNA"/>
</dbReference>
<feature type="region of interest" description="Disordered" evidence="1">
    <location>
        <begin position="280"/>
        <end position="308"/>
    </location>
</feature>
<reference evidence="2" key="1">
    <citation type="submission" date="2022-12" db="EMBL/GenBank/DDBJ databases">
        <title>Draft genome assemblies for two species of Escallonia (Escalloniales).</title>
        <authorList>
            <person name="Chanderbali A."/>
            <person name="Dervinis C."/>
            <person name="Anghel I."/>
            <person name="Soltis D."/>
            <person name="Soltis P."/>
            <person name="Zapata F."/>
        </authorList>
    </citation>
    <scope>NUCLEOTIDE SEQUENCE</scope>
    <source>
        <strain evidence="2">UCBG64.0493</strain>
        <tissue evidence="2">Leaf</tissue>
    </source>
</reference>
<comment type="caution">
    <text evidence="2">The sequence shown here is derived from an EMBL/GenBank/DDBJ whole genome shotgun (WGS) entry which is preliminary data.</text>
</comment>
<accession>A0AA88WM89</accession>
<evidence type="ECO:0000313" key="3">
    <source>
        <dbReference type="Proteomes" id="UP001188597"/>
    </source>
</evidence>
<dbReference type="PANTHER" id="PTHR37238">
    <property type="entry name" value="OS05G0532500 PROTEIN"/>
    <property type="match status" value="1"/>
</dbReference>
<feature type="region of interest" description="Disordered" evidence="1">
    <location>
        <begin position="1"/>
        <end position="26"/>
    </location>
</feature>